<evidence type="ECO:0008006" key="4">
    <source>
        <dbReference type="Google" id="ProtNLM"/>
    </source>
</evidence>
<protein>
    <recommendedName>
        <fullName evidence="4">DUF1453 domain-containing protein</fullName>
    </recommendedName>
</protein>
<organism evidence="2 3">
    <name type="scientific">Nonomuraea salmonea</name>
    <dbReference type="NCBI Taxonomy" id="46181"/>
    <lineage>
        <taxon>Bacteria</taxon>
        <taxon>Bacillati</taxon>
        <taxon>Actinomycetota</taxon>
        <taxon>Actinomycetes</taxon>
        <taxon>Streptosporangiales</taxon>
        <taxon>Streptosporangiaceae</taxon>
        <taxon>Nonomuraea</taxon>
    </lineage>
</organism>
<keyword evidence="1" id="KW-0472">Membrane</keyword>
<evidence type="ECO:0000313" key="3">
    <source>
        <dbReference type="Proteomes" id="UP001589568"/>
    </source>
</evidence>
<evidence type="ECO:0000313" key="2">
    <source>
        <dbReference type="EMBL" id="MFB9469665.1"/>
    </source>
</evidence>
<dbReference type="RefSeq" id="WP_345407822.1">
    <property type="nucleotide sequence ID" value="NZ_BAAAXS010000001.1"/>
</dbReference>
<reference evidence="2 3" key="1">
    <citation type="submission" date="2024-09" db="EMBL/GenBank/DDBJ databases">
        <authorList>
            <person name="Sun Q."/>
            <person name="Mori K."/>
        </authorList>
    </citation>
    <scope>NUCLEOTIDE SEQUENCE [LARGE SCALE GENOMIC DNA]</scope>
    <source>
        <strain evidence="2 3">JCM 3324</strain>
    </source>
</reference>
<feature type="transmembrane region" description="Helical" evidence="1">
    <location>
        <begin position="85"/>
        <end position="106"/>
    </location>
</feature>
<keyword evidence="3" id="KW-1185">Reference proteome</keyword>
<name>A0ABV5NH88_9ACTN</name>
<keyword evidence="1" id="KW-1133">Transmembrane helix</keyword>
<evidence type="ECO:0000256" key="1">
    <source>
        <dbReference type="SAM" id="Phobius"/>
    </source>
</evidence>
<gene>
    <name evidence="2" type="ORF">ACFFR3_09105</name>
</gene>
<accession>A0ABV5NH88</accession>
<feature type="transmembrane region" description="Helical" evidence="1">
    <location>
        <begin position="54"/>
        <end position="73"/>
    </location>
</feature>
<dbReference type="EMBL" id="JBHMCF010000008">
    <property type="protein sequence ID" value="MFB9469665.1"/>
    <property type="molecule type" value="Genomic_DNA"/>
</dbReference>
<comment type="caution">
    <text evidence="2">The sequence shown here is derived from an EMBL/GenBank/DDBJ whole genome shotgun (WGS) entry which is preliminary data.</text>
</comment>
<proteinExistence type="predicted"/>
<keyword evidence="1" id="KW-0812">Transmembrane</keyword>
<sequence>MFAFIALALVVVVVIRRFKGEPLRARDLFGPPVVLVGIGAYGLVKDVHPVGADLAWVLAGAVVGLLLGALRGLTPRLFVRDGHLWQRYTVWTLLVWAASAAVNAGLGALTTSEELRPMTLSIGVSLLGEALALGLRARTTGAPFAPEGGSSLLDRIR</sequence>
<dbReference type="Proteomes" id="UP001589568">
    <property type="component" value="Unassembled WGS sequence"/>
</dbReference>